<organism evidence="5 6">
    <name type="scientific">Lophiotrema nucula</name>
    <dbReference type="NCBI Taxonomy" id="690887"/>
    <lineage>
        <taxon>Eukaryota</taxon>
        <taxon>Fungi</taxon>
        <taxon>Dikarya</taxon>
        <taxon>Ascomycota</taxon>
        <taxon>Pezizomycotina</taxon>
        <taxon>Dothideomycetes</taxon>
        <taxon>Pleosporomycetidae</taxon>
        <taxon>Pleosporales</taxon>
        <taxon>Lophiotremataceae</taxon>
        <taxon>Lophiotrema</taxon>
    </lineage>
</organism>
<dbReference type="Proteomes" id="UP000799770">
    <property type="component" value="Unassembled WGS sequence"/>
</dbReference>
<dbReference type="EMBL" id="ML977347">
    <property type="protein sequence ID" value="KAF2108554.1"/>
    <property type="molecule type" value="Genomic_DNA"/>
</dbReference>
<gene>
    <name evidence="5" type="ORF">BDV96DRAFT_605609</name>
</gene>
<dbReference type="InterPro" id="IPR036864">
    <property type="entry name" value="Zn2-C6_fun-type_DNA-bd_sf"/>
</dbReference>
<evidence type="ECO:0000256" key="2">
    <source>
        <dbReference type="ARBA" id="ARBA00023242"/>
    </source>
</evidence>
<evidence type="ECO:0000313" key="6">
    <source>
        <dbReference type="Proteomes" id="UP000799770"/>
    </source>
</evidence>
<dbReference type="InterPro" id="IPR021858">
    <property type="entry name" value="Fun_TF"/>
</dbReference>
<dbReference type="CDD" id="cd12148">
    <property type="entry name" value="fungal_TF_MHR"/>
    <property type="match status" value="1"/>
</dbReference>
<dbReference type="InterPro" id="IPR001138">
    <property type="entry name" value="Zn2Cys6_DnaBD"/>
</dbReference>
<keyword evidence="2" id="KW-0539">Nucleus</keyword>
<dbReference type="OrthoDB" id="4525710at2759"/>
<name>A0A6A5YP97_9PLEO</name>
<dbReference type="GO" id="GO:0045944">
    <property type="term" value="P:positive regulation of transcription by RNA polymerase II"/>
    <property type="evidence" value="ECO:0007669"/>
    <property type="project" value="TreeGrafter"/>
</dbReference>
<proteinExistence type="predicted"/>
<accession>A0A6A5YP97</accession>
<dbReference type="PROSITE" id="PS00463">
    <property type="entry name" value="ZN2_CY6_FUNGAL_1"/>
    <property type="match status" value="1"/>
</dbReference>
<dbReference type="SUPFAM" id="SSF57701">
    <property type="entry name" value="Zn2/Cys6 DNA-binding domain"/>
    <property type="match status" value="1"/>
</dbReference>
<dbReference type="GO" id="GO:0000976">
    <property type="term" value="F:transcription cis-regulatory region binding"/>
    <property type="evidence" value="ECO:0007669"/>
    <property type="project" value="TreeGrafter"/>
</dbReference>
<dbReference type="PANTHER" id="PTHR37534">
    <property type="entry name" value="TRANSCRIPTIONAL ACTIVATOR PROTEIN UGA3"/>
    <property type="match status" value="1"/>
</dbReference>
<evidence type="ECO:0000313" key="5">
    <source>
        <dbReference type="EMBL" id="KAF2108554.1"/>
    </source>
</evidence>
<dbReference type="GO" id="GO:0005634">
    <property type="term" value="C:nucleus"/>
    <property type="evidence" value="ECO:0007669"/>
    <property type="project" value="UniProtKB-SubCell"/>
</dbReference>
<dbReference type="PROSITE" id="PS50048">
    <property type="entry name" value="ZN2_CY6_FUNGAL_2"/>
    <property type="match status" value="1"/>
</dbReference>
<feature type="compositionally biased region" description="Basic residues" evidence="3">
    <location>
        <begin position="7"/>
        <end position="19"/>
    </location>
</feature>
<keyword evidence="6" id="KW-1185">Reference proteome</keyword>
<dbReference type="CDD" id="cd00067">
    <property type="entry name" value="GAL4"/>
    <property type="match status" value="1"/>
</dbReference>
<protein>
    <recommendedName>
        <fullName evidence="4">Zn(2)-C6 fungal-type domain-containing protein</fullName>
    </recommendedName>
</protein>
<reference evidence="5" key="1">
    <citation type="journal article" date="2020" name="Stud. Mycol.">
        <title>101 Dothideomycetes genomes: a test case for predicting lifestyles and emergence of pathogens.</title>
        <authorList>
            <person name="Haridas S."/>
            <person name="Albert R."/>
            <person name="Binder M."/>
            <person name="Bloem J."/>
            <person name="Labutti K."/>
            <person name="Salamov A."/>
            <person name="Andreopoulos B."/>
            <person name="Baker S."/>
            <person name="Barry K."/>
            <person name="Bills G."/>
            <person name="Bluhm B."/>
            <person name="Cannon C."/>
            <person name="Castanera R."/>
            <person name="Culley D."/>
            <person name="Daum C."/>
            <person name="Ezra D."/>
            <person name="Gonzalez J."/>
            <person name="Henrissat B."/>
            <person name="Kuo A."/>
            <person name="Liang C."/>
            <person name="Lipzen A."/>
            <person name="Lutzoni F."/>
            <person name="Magnuson J."/>
            <person name="Mondo S."/>
            <person name="Nolan M."/>
            <person name="Ohm R."/>
            <person name="Pangilinan J."/>
            <person name="Park H.-J."/>
            <person name="Ramirez L."/>
            <person name="Alfaro M."/>
            <person name="Sun H."/>
            <person name="Tritt A."/>
            <person name="Yoshinaga Y."/>
            <person name="Zwiers L.-H."/>
            <person name="Turgeon B."/>
            <person name="Goodwin S."/>
            <person name="Spatafora J."/>
            <person name="Crous P."/>
            <person name="Grigoriev I."/>
        </authorList>
    </citation>
    <scope>NUCLEOTIDE SEQUENCE</scope>
    <source>
        <strain evidence="5">CBS 627.86</strain>
    </source>
</reference>
<evidence type="ECO:0000256" key="1">
    <source>
        <dbReference type="ARBA" id="ARBA00004123"/>
    </source>
</evidence>
<dbReference type="Pfam" id="PF11951">
    <property type="entry name" value="Fungal_trans_2"/>
    <property type="match status" value="1"/>
</dbReference>
<feature type="region of interest" description="Disordered" evidence="3">
    <location>
        <begin position="1"/>
        <end position="20"/>
    </location>
</feature>
<dbReference type="Pfam" id="PF00172">
    <property type="entry name" value="Zn_clus"/>
    <property type="match status" value="1"/>
</dbReference>
<dbReference type="PANTHER" id="PTHR37534:SF9">
    <property type="entry name" value="ZN(II)2CYS6 TRANSCRIPTION FACTOR (EUROFUNG)"/>
    <property type="match status" value="1"/>
</dbReference>
<feature type="domain" description="Zn(2)-C6 fungal-type" evidence="4">
    <location>
        <begin position="20"/>
        <end position="48"/>
    </location>
</feature>
<dbReference type="AlphaFoldDB" id="A0A6A5YP97"/>
<dbReference type="GO" id="GO:0008270">
    <property type="term" value="F:zinc ion binding"/>
    <property type="evidence" value="ECO:0007669"/>
    <property type="project" value="InterPro"/>
</dbReference>
<comment type="subcellular location">
    <subcellularLocation>
        <location evidence="1">Nucleus</location>
    </subcellularLocation>
</comment>
<dbReference type="GO" id="GO:0000981">
    <property type="term" value="F:DNA-binding transcription factor activity, RNA polymerase II-specific"/>
    <property type="evidence" value="ECO:0007669"/>
    <property type="project" value="InterPro"/>
</dbReference>
<dbReference type="Gene3D" id="4.10.240.10">
    <property type="entry name" value="Zn(2)-C6 fungal-type DNA-binding domain"/>
    <property type="match status" value="1"/>
</dbReference>
<evidence type="ECO:0000256" key="3">
    <source>
        <dbReference type="SAM" id="MobiDB-lite"/>
    </source>
</evidence>
<evidence type="ECO:0000259" key="4">
    <source>
        <dbReference type="PROSITE" id="PS50048"/>
    </source>
</evidence>
<sequence>MGESGRSKKKRRGGPRRKTGCYTCKSRHSRCDEKKPVCSNCERLNLECKPSDFIAPSEWSVNISNSVLADPEGTSAIEISEPVEPLENFQPDESFTDGAFSSLVGTNDVSAQTLPQLDDSLPASVWDVFKWHVPGFEGVSDDAPPTAALANIVLPAPNPKRAEKDHVRYAIPLTEETAFLLKTYLRTVAIWMDLIDFDHTYQLSIPRLIFRSPLLLHSICAFTAKHLARANSRHHSSWEPVAREHYGKALRLLISALNSSAQENCLTATILLSSYEILDSLGEEYRRHFLGVYSLIKAHGICDRARGIDRANFWVYVRHEIGVALATERPLMLSPEEWNFHLELGEQREDRLACHVLWITARAINLVYGPDGSTIEGKKMRQDMVRELEDWRSRLPDTFIGIPYGDKDEEGFRKVYFTVTAAAVAAFWYHVAHILLYAEPTLQDESYRPYVQDQAVLIAEIAISDFPDSLRVFASHGLYFAAKHITGIARKARLWNILNDVETQLGHHTRSYLKRLQDLVEQGFM</sequence>
<dbReference type="SMART" id="SM00066">
    <property type="entry name" value="GAL4"/>
    <property type="match status" value="1"/>
</dbReference>